<name>A0A4Q1KI41_9SPHN</name>
<keyword evidence="2" id="KW-1133">Transmembrane helix</keyword>
<feature type="transmembrane region" description="Helical" evidence="2">
    <location>
        <begin position="202"/>
        <end position="220"/>
    </location>
</feature>
<proteinExistence type="predicted"/>
<sequence length="560" mass="61050">MEQKIRSELMKMTGIMVILAGLGIYAHEFVIDGIMAKAALNLSIFALFGLAASIAFRHVIALKNEVVALKALQVDYGERARRPLDPYKHPAILFEEPELLGHGYNLIAEEMSKKENFQISNATVQMILHDVDMRINDRKSTLMYFSGLMVFLGLLGAFMGLMKTVHSVSDLIGSMDMSGKGGTDAFGKMIEGMKAPLNGMSVGFSSSLFGLMTSMVLGALERFMTSAMKTLRNEFEHWLANVSALEAPQSDSAQRETVELGNVIRALELGGKHLRDLRETVLDSALTQQQTQSAVAEMTGAVASLGRSTEKLSDPTPLLQPISDCVAELAKNQTMMVAQFNGLISEAQRDRDTISHALAEMRDMIERNNALSGARLHAQMDRMTTLQAELLAKDGSSLSVSHYRREGEGGGILSRMAGLLVKGEAVVEAARERRRLRAEVRRMLAGQRRLVRKVERTFGGSLGRIEQAREKDAELIARLAMQAEANNARLAVLMERLQLADEAGDGAAPALAAGMHGARLEMEVLKRRLDALQESDDAARAGTQQQDAPRATGTDGNPVG</sequence>
<gene>
    <name evidence="3" type="ORF">EQG66_05760</name>
</gene>
<keyword evidence="2" id="KW-0472">Membrane</keyword>
<feature type="transmembrane region" description="Helical" evidence="2">
    <location>
        <begin position="38"/>
        <end position="60"/>
    </location>
</feature>
<evidence type="ECO:0000313" key="4">
    <source>
        <dbReference type="Proteomes" id="UP000290958"/>
    </source>
</evidence>
<keyword evidence="2" id="KW-0812">Transmembrane</keyword>
<feature type="transmembrane region" description="Helical" evidence="2">
    <location>
        <begin position="142"/>
        <end position="162"/>
    </location>
</feature>
<organism evidence="3 4">
    <name type="scientific">Sphingobium fluviale</name>
    <dbReference type="NCBI Taxonomy" id="2506423"/>
    <lineage>
        <taxon>Bacteria</taxon>
        <taxon>Pseudomonadati</taxon>
        <taxon>Pseudomonadota</taxon>
        <taxon>Alphaproteobacteria</taxon>
        <taxon>Sphingomonadales</taxon>
        <taxon>Sphingomonadaceae</taxon>
        <taxon>Sphingobium</taxon>
    </lineage>
</organism>
<dbReference type="Proteomes" id="UP000290958">
    <property type="component" value="Unassembled WGS sequence"/>
</dbReference>
<dbReference type="OrthoDB" id="9794540at2"/>
<feature type="transmembrane region" description="Helical" evidence="2">
    <location>
        <begin position="9"/>
        <end position="26"/>
    </location>
</feature>
<protein>
    <recommendedName>
        <fullName evidence="5">Biopolymer transporter ExbB</fullName>
    </recommendedName>
</protein>
<keyword evidence="4" id="KW-1185">Reference proteome</keyword>
<reference evidence="4" key="1">
    <citation type="submission" date="2019-01" db="EMBL/GenBank/DDBJ databases">
        <title>Cytophagaceae bacterium strain CAR-16.</title>
        <authorList>
            <person name="Chen W.-M."/>
        </authorList>
    </citation>
    <scope>NUCLEOTIDE SEQUENCE [LARGE SCALE GENOMIC DNA]</scope>
    <source>
        <strain evidence="4">CHR27</strain>
    </source>
</reference>
<accession>A0A4Q1KI41</accession>
<evidence type="ECO:0000256" key="1">
    <source>
        <dbReference type="SAM" id="MobiDB-lite"/>
    </source>
</evidence>
<evidence type="ECO:0000313" key="3">
    <source>
        <dbReference type="EMBL" id="RXR29458.1"/>
    </source>
</evidence>
<comment type="caution">
    <text evidence="3">The sequence shown here is derived from an EMBL/GenBank/DDBJ whole genome shotgun (WGS) entry which is preliminary data.</text>
</comment>
<feature type="region of interest" description="Disordered" evidence="1">
    <location>
        <begin position="531"/>
        <end position="560"/>
    </location>
</feature>
<dbReference type="AlphaFoldDB" id="A0A4Q1KI41"/>
<dbReference type="EMBL" id="SBKP01000004">
    <property type="protein sequence ID" value="RXR29458.1"/>
    <property type="molecule type" value="Genomic_DNA"/>
</dbReference>
<evidence type="ECO:0000256" key="2">
    <source>
        <dbReference type="SAM" id="Phobius"/>
    </source>
</evidence>
<evidence type="ECO:0008006" key="5">
    <source>
        <dbReference type="Google" id="ProtNLM"/>
    </source>
</evidence>
<dbReference type="RefSeq" id="WP_129403647.1">
    <property type="nucleotide sequence ID" value="NZ_SBKP01000004.1"/>
</dbReference>